<dbReference type="PANTHER" id="PTHR45913:SF11">
    <property type="entry name" value="EPM2A-INTERACTING PROTEIN 1"/>
    <property type="match status" value="1"/>
</dbReference>
<sequence>TLILKKLITSIYLFNDKHLQMHTFLFFSPILNCSVTVSVMKEYNLRRHFHTKHGLTQELKDRLQSQQNMFTKASGRSDAVLKASFTVTEEIARAAKCFSEGAFLKHCMLKVCEQMCPDQMQAFNSISQTRKTIANQVKELADSLTAQLAEVTTDNTDTAQLSIFIRGVNNDLTVSEELLDVSALHNTTGRDMFEAVERSLVGLTTDGTSATCGGKTGLVGLIKEKLNRSNCLTPLITYHCIIHQEALCGKLLELDNIMATVVKTFDRHFSDFRTHAPHFQDFYHLLPPALMPQLRLHGACVLFMFGSTYLCKQLFSVMNLNKTKHRLCLTDDNLHAVSRIATAQNIKPDIDGLTFGKRCQTSGQKTNRYTPSDITWRQKNILKKP</sequence>
<keyword evidence="2" id="KW-1185">Reference proteome</keyword>
<proteinExistence type="predicted"/>
<accession>A0A3Q3WPK1</accession>
<protein>
    <recommendedName>
        <fullName evidence="3">DUF4371 domain-containing protein</fullName>
    </recommendedName>
</protein>
<name>A0A3Q3WPK1_MOLML</name>
<dbReference type="AlphaFoldDB" id="A0A3Q3WPK1"/>
<dbReference type="Proteomes" id="UP000261620">
    <property type="component" value="Unplaced"/>
</dbReference>
<evidence type="ECO:0000313" key="1">
    <source>
        <dbReference type="Ensembl" id="ENSMMOP00000017023.1"/>
    </source>
</evidence>
<organism evidence="1 2">
    <name type="scientific">Mola mola</name>
    <name type="common">Ocean sunfish</name>
    <name type="synonym">Tetraodon mola</name>
    <dbReference type="NCBI Taxonomy" id="94237"/>
    <lineage>
        <taxon>Eukaryota</taxon>
        <taxon>Metazoa</taxon>
        <taxon>Chordata</taxon>
        <taxon>Craniata</taxon>
        <taxon>Vertebrata</taxon>
        <taxon>Euteleostomi</taxon>
        <taxon>Actinopterygii</taxon>
        <taxon>Neopterygii</taxon>
        <taxon>Teleostei</taxon>
        <taxon>Neoteleostei</taxon>
        <taxon>Acanthomorphata</taxon>
        <taxon>Eupercaria</taxon>
        <taxon>Tetraodontiformes</taxon>
        <taxon>Molidae</taxon>
        <taxon>Mola</taxon>
    </lineage>
</organism>
<reference evidence="1" key="1">
    <citation type="submission" date="2025-08" db="UniProtKB">
        <authorList>
            <consortium name="Ensembl"/>
        </authorList>
    </citation>
    <scope>IDENTIFICATION</scope>
</reference>
<evidence type="ECO:0008006" key="3">
    <source>
        <dbReference type="Google" id="ProtNLM"/>
    </source>
</evidence>
<dbReference type="Ensembl" id="ENSMMOT00000017306.1">
    <property type="protein sequence ID" value="ENSMMOP00000017023.1"/>
    <property type="gene ID" value="ENSMMOG00000012973.1"/>
</dbReference>
<reference evidence="1" key="2">
    <citation type="submission" date="2025-09" db="UniProtKB">
        <authorList>
            <consortium name="Ensembl"/>
        </authorList>
    </citation>
    <scope>IDENTIFICATION</scope>
</reference>
<dbReference type="STRING" id="94237.ENSMMOP00000017023"/>
<dbReference type="PANTHER" id="PTHR45913">
    <property type="entry name" value="EPM2A-INTERACTING PROTEIN 1"/>
    <property type="match status" value="1"/>
</dbReference>
<dbReference type="OMA" id="CESEYID"/>
<evidence type="ECO:0000313" key="2">
    <source>
        <dbReference type="Proteomes" id="UP000261620"/>
    </source>
</evidence>